<dbReference type="SUPFAM" id="SSF52091">
    <property type="entry name" value="SpoIIaa-like"/>
    <property type="match status" value="1"/>
</dbReference>
<comment type="caution">
    <text evidence="2">The sequence shown here is derived from an EMBL/GenBank/DDBJ whole genome shotgun (WGS) entry which is preliminary data.</text>
</comment>
<dbReference type="InterPro" id="IPR002645">
    <property type="entry name" value="STAS_dom"/>
</dbReference>
<dbReference type="PANTHER" id="PTHR33745">
    <property type="entry name" value="RSBT ANTAGONIST PROTEIN RSBS-RELATED"/>
    <property type="match status" value="1"/>
</dbReference>
<dbReference type="EMBL" id="JBHSRI010000004">
    <property type="protein sequence ID" value="MFC6038833.1"/>
    <property type="molecule type" value="Genomic_DNA"/>
</dbReference>
<evidence type="ECO:0000313" key="3">
    <source>
        <dbReference type="Proteomes" id="UP001596170"/>
    </source>
</evidence>
<proteinExistence type="predicted"/>
<dbReference type="RefSeq" id="WP_377732934.1">
    <property type="nucleotide sequence ID" value="NZ_JBHSRI010000004.1"/>
</dbReference>
<gene>
    <name evidence="2" type="ORF">ACFPYN_05115</name>
</gene>
<organism evidence="2 3">
    <name type="scientific">Paenisporosarcina macmurdoensis</name>
    <dbReference type="NCBI Taxonomy" id="212659"/>
    <lineage>
        <taxon>Bacteria</taxon>
        <taxon>Bacillati</taxon>
        <taxon>Bacillota</taxon>
        <taxon>Bacilli</taxon>
        <taxon>Bacillales</taxon>
        <taxon>Caryophanaceae</taxon>
        <taxon>Paenisporosarcina</taxon>
    </lineage>
</organism>
<dbReference type="Proteomes" id="UP001596170">
    <property type="component" value="Unassembled WGS sequence"/>
</dbReference>
<dbReference type="Gene3D" id="3.30.750.24">
    <property type="entry name" value="STAS domain"/>
    <property type="match status" value="1"/>
</dbReference>
<protein>
    <submittedName>
        <fullName evidence="2">STAS domain-containing protein</fullName>
    </submittedName>
</protein>
<dbReference type="Pfam" id="PF01740">
    <property type="entry name" value="STAS"/>
    <property type="match status" value="1"/>
</dbReference>
<keyword evidence="3" id="KW-1185">Reference proteome</keyword>
<feature type="domain" description="STAS" evidence="1">
    <location>
        <begin position="136"/>
        <end position="219"/>
    </location>
</feature>
<dbReference type="InterPro" id="IPR036513">
    <property type="entry name" value="STAS_dom_sf"/>
</dbReference>
<dbReference type="InterPro" id="IPR051932">
    <property type="entry name" value="Bact_StressResp_Reg"/>
</dbReference>
<evidence type="ECO:0000259" key="1">
    <source>
        <dbReference type="PROSITE" id="PS50801"/>
    </source>
</evidence>
<sequence>MLPINSLPFPTLIVDRMLHIKGMSPSALRLFGSVTQFSDILDAGSILKRQRLLDETLTEPIEMNLKTNKDEQELFAVSVTWTGEEGIIQCFGLGKKIEKIMTAVQEHQNRLAHVDFELLSQKEVAEKQLVQIKQLSAPIIPLSKHVALVPLFGHLDQDLIVNTQERLSAELYERNFTIVVFDFNGIEVITDFGMNQFQELIETFQIMGIQPYIVGIKPKHTGLLKHYERGLTTYLTTLQEAISLLT</sequence>
<accession>A0ABW1L4C6</accession>
<reference evidence="3" key="1">
    <citation type="journal article" date="2019" name="Int. J. Syst. Evol. Microbiol.">
        <title>The Global Catalogue of Microorganisms (GCM) 10K type strain sequencing project: providing services to taxonomists for standard genome sequencing and annotation.</title>
        <authorList>
            <consortium name="The Broad Institute Genomics Platform"/>
            <consortium name="The Broad Institute Genome Sequencing Center for Infectious Disease"/>
            <person name="Wu L."/>
            <person name="Ma J."/>
        </authorList>
    </citation>
    <scope>NUCLEOTIDE SEQUENCE [LARGE SCALE GENOMIC DNA]</scope>
    <source>
        <strain evidence="3">CCUG 54527</strain>
    </source>
</reference>
<evidence type="ECO:0000313" key="2">
    <source>
        <dbReference type="EMBL" id="MFC6038833.1"/>
    </source>
</evidence>
<dbReference type="CDD" id="cd07041">
    <property type="entry name" value="STAS_RsbR_RsbS_like"/>
    <property type="match status" value="1"/>
</dbReference>
<name>A0ABW1L4C6_9BACL</name>
<dbReference type="PROSITE" id="PS50801">
    <property type="entry name" value="STAS"/>
    <property type="match status" value="1"/>
</dbReference>